<feature type="domain" description="Peptidase metallopeptidase" evidence="14">
    <location>
        <begin position="216"/>
        <end position="383"/>
    </location>
</feature>
<dbReference type="SMART" id="SM00235">
    <property type="entry name" value="ZnMc"/>
    <property type="match status" value="1"/>
</dbReference>
<evidence type="ECO:0000256" key="6">
    <source>
        <dbReference type="ARBA" id="ARBA00022737"/>
    </source>
</evidence>
<keyword evidence="5" id="KW-0479">Metal-binding</keyword>
<dbReference type="CDD" id="cd00094">
    <property type="entry name" value="HX"/>
    <property type="match status" value="1"/>
</dbReference>
<dbReference type="PRINTS" id="PR00138">
    <property type="entry name" value="MATRIXIN"/>
</dbReference>
<feature type="region of interest" description="Disordered" evidence="13">
    <location>
        <begin position="90"/>
        <end position="134"/>
    </location>
</feature>
<dbReference type="SUPFAM" id="SSF50923">
    <property type="entry name" value="Hemopexin-like domain"/>
    <property type="match status" value="1"/>
</dbReference>
<dbReference type="Proteomes" id="UP000823872">
    <property type="component" value="Chromosome D3"/>
</dbReference>
<feature type="compositionally biased region" description="Basic and acidic residues" evidence="13">
    <location>
        <begin position="90"/>
        <end position="104"/>
    </location>
</feature>
<feature type="repeat" description="Hemopexin" evidence="12">
    <location>
        <begin position="474"/>
        <end position="519"/>
    </location>
</feature>
<dbReference type="SMART" id="SM00120">
    <property type="entry name" value="HX"/>
    <property type="match status" value="4"/>
</dbReference>
<dbReference type="Pfam" id="PF01471">
    <property type="entry name" value="PG_binding_1"/>
    <property type="match status" value="1"/>
</dbReference>
<dbReference type="InterPro" id="IPR001818">
    <property type="entry name" value="Pept_M10_metallopeptidase"/>
</dbReference>
<dbReference type="SUPFAM" id="SSF55486">
    <property type="entry name" value="Metalloproteases ('zincins'), catalytic domain"/>
    <property type="match status" value="1"/>
</dbReference>
<dbReference type="PANTHER" id="PTHR10201:SF21">
    <property type="entry name" value="MATRIX METALLOPROTEINASE-17"/>
    <property type="match status" value="1"/>
</dbReference>
<feature type="repeat" description="Hemopexin" evidence="12">
    <location>
        <begin position="425"/>
        <end position="470"/>
    </location>
</feature>
<evidence type="ECO:0000256" key="7">
    <source>
        <dbReference type="ARBA" id="ARBA00022801"/>
    </source>
</evidence>
<keyword evidence="11" id="KW-0865">Zymogen</keyword>
<keyword evidence="4" id="KW-0645">Protease</keyword>
<evidence type="ECO:0000256" key="3">
    <source>
        <dbReference type="ARBA" id="ARBA00010370"/>
    </source>
</evidence>
<feature type="repeat" description="Hemopexin" evidence="12">
    <location>
        <begin position="569"/>
        <end position="615"/>
    </location>
</feature>
<dbReference type="Gene3D" id="3.40.390.10">
    <property type="entry name" value="Collagenase (Catalytic Domain)"/>
    <property type="match status" value="1"/>
</dbReference>
<evidence type="ECO:0000256" key="2">
    <source>
        <dbReference type="ARBA" id="ARBA00001947"/>
    </source>
</evidence>
<dbReference type="Pfam" id="PF00045">
    <property type="entry name" value="Hemopexin"/>
    <property type="match status" value="4"/>
</dbReference>
<dbReference type="InterPro" id="IPR033739">
    <property type="entry name" value="M10A_MMP"/>
</dbReference>
<name>A0ABI7ZTV7_FELCA</name>
<evidence type="ECO:0000313" key="16">
    <source>
        <dbReference type="Proteomes" id="UP000823872"/>
    </source>
</evidence>
<protein>
    <recommendedName>
        <fullName evidence="14">Peptidase metallopeptidase domain-containing protein</fullName>
    </recommendedName>
</protein>
<comment type="similarity">
    <text evidence="3">Belongs to the peptidase M10A family.</text>
</comment>
<dbReference type="InterPro" id="IPR000585">
    <property type="entry name" value="Hemopexin-like_dom"/>
</dbReference>
<dbReference type="InterPro" id="IPR006026">
    <property type="entry name" value="Peptidase_Metallo"/>
</dbReference>
<dbReference type="SUPFAM" id="SSF47090">
    <property type="entry name" value="PGBD-like"/>
    <property type="match status" value="1"/>
</dbReference>
<reference evidence="15" key="2">
    <citation type="submission" date="2025-08" db="UniProtKB">
        <authorList>
            <consortium name="Ensembl"/>
        </authorList>
    </citation>
    <scope>IDENTIFICATION</scope>
    <source>
        <strain evidence="15">breed Abyssinian</strain>
    </source>
</reference>
<dbReference type="PROSITE" id="PS51642">
    <property type="entry name" value="HEMOPEXIN_2"/>
    <property type="match status" value="4"/>
</dbReference>
<evidence type="ECO:0000313" key="15">
    <source>
        <dbReference type="Ensembl" id="ENSFCTP00005050581.1"/>
    </source>
</evidence>
<evidence type="ECO:0000256" key="4">
    <source>
        <dbReference type="ARBA" id="ARBA00022670"/>
    </source>
</evidence>
<evidence type="ECO:0000256" key="10">
    <source>
        <dbReference type="ARBA" id="ARBA00023049"/>
    </source>
</evidence>
<dbReference type="InterPro" id="IPR024079">
    <property type="entry name" value="MetalloPept_cat_dom_sf"/>
</dbReference>
<feature type="repeat" description="Hemopexin" evidence="12">
    <location>
        <begin position="520"/>
        <end position="568"/>
    </location>
</feature>
<accession>A0ABI7ZTV7</accession>
<keyword evidence="16" id="KW-1185">Reference proteome</keyword>
<keyword evidence="8" id="KW-0862">Zinc</keyword>
<keyword evidence="10" id="KW-0482">Metalloprotease</keyword>
<comment type="cofactor">
    <cofactor evidence="1">
        <name>Ca(2+)</name>
        <dbReference type="ChEBI" id="CHEBI:29108"/>
    </cofactor>
</comment>
<dbReference type="Ensembl" id="ENSFCTT00005071226.1">
    <property type="protein sequence ID" value="ENSFCTP00005050581.1"/>
    <property type="gene ID" value="ENSFCTG00005025096.1"/>
</dbReference>
<dbReference type="InterPro" id="IPR036365">
    <property type="entry name" value="PGBD-like_sf"/>
</dbReference>
<evidence type="ECO:0000256" key="8">
    <source>
        <dbReference type="ARBA" id="ARBA00022833"/>
    </source>
</evidence>
<organism evidence="15 16">
    <name type="scientific">Felis catus</name>
    <name type="common">Cat</name>
    <name type="synonym">Felis silvestris catus</name>
    <dbReference type="NCBI Taxonomy" id="9685"/>
    <lineage>
        <taxon>Eukaryota</taxon>
        <taxon>Metazoa</taxon>
        <taxon>Chordata</taxon>
        <taxon>Craniata</taxon>
        <taxon>Vertebrata</taxon>
        <taxon>Euteleostomi</taxon>
        <taxon>Mammalia</taxon>
        <taxon>Eutheria</taxon>
        <taxon>Laurasiatheria</taxon>
        <taxon>Carnivora</taxon>
        <taxon>Feliformia</taxon>
        <taxon>Felidae</taxon>
        <taxon>Felinae</taxon>
        <taxon>Felis</taxon>
    </lineage>
</organism>
<gene>
    <name evidence="15" type="primary">MMP17</name>
</gene>
<dbReference type="CDD" id="cd04278">
    <property type="entry name" value="ZnMc_MMP"/>
    <property type="match status" value="1"/>
</dbReference>
<feature type="region of interest" description="Disordered" evidence="13">
    <location>
        <begin position="387"/>
        <end position="422"/>
    </location>
</feature>
<dbReference type="Pfam" id="PF00413">
    <property type="entry name" value="Peptidase_M10"/>
    <property type="match status" value="1"/>
</dbReference>
<evidence type="ECO:0000256" key="11">
    <source>
        <dbReference type="ARBA" id="ARBA00023145"/>
    </source>
</evidence>
<proteinExistence type="inferred from homology"/>
<evidence type="ECO:0000256" key="12">
    <source>
        <dbReference type="PROSITE-ProRule" id="PRU01011"/>
    </source>
</evidence>
<dbReference type="PANTHER" id="PTHR10201">
    <property type="entry name" value="MATRIX METALLOPROTEINASE"/>
    <property type="match status" value="1"/>
</dbReference>
<dbReference type="InterPro" id="IPR036375">
    <property type="entry name" value="Hemopexin-like_dom_sf"/>
</dbReference>
<evidence type="ECO:0000256" key="5">
    <source>
        <dbReference type="ARBA" id="ARBA00022723"/>
    </source>
</evidence>
<evidence type="ECO:0000256" key="13">
    <source>
        <dbReference type="SAM" id="MobiDB-lite"/>
    </source>
</evidence>
<keyword evidence="6" id="KW-0677">Repeat</keyword>
<dbReference type="Gene3D" id="2.110.10.10">
    <property type="entry name" value="Hemopexin-like domain"/>
    <property type="match status" value="1"/>
</dbReference>
<dbReference type="InterPro" id="IPR002477">
    <property type="entry name" value="Peptidoglycan-bd-like"/>
</dbReference>
<dbReference type="InterPro" id="IPR018487">
    <property type="entry name" value="Hemopexin-like_repeat"/>
</dbReference>
<reference evidence="15" key="3">
    <citation type="submission" date="2025-09" db="UniProtKB">
        <authorList>
            <consortium name="Ensembl"/>
        </authorList>
    </citation>
    <scope>IDENTIFICATION</scope>
    <source>
        <strain evidence="15">breed Abyssinian</strain>
    </source>
</reference>
<evidence type="ECO:0000256" key="9">
    <source>
        <dbReference type="ARBA" id="ARBA00022837"/>
    </source>
</evidence>
<dbReference type="InterPro" id="IPR021190">
    <property type="entry name" value="Pept_M10A"/>
</dbReference>
<evidence type="ECO:0000256" key="1">
    <source>
        <dbReference type="ARBA" id="ARBA00001913"/>
    </source>
</evidence>
<reference evidence="15 16" key="1">
    <citation type="submission" date="2021-02" db="EMBL/GenBank/DDBJ databases">
        <title>Safari Cat Assemblies.</title>
        <authorList>
            <person name="Bredemeyer K.R."/>
            <person name="Murphy W.J."/>
        </authorList>
    </citation>
    <scope>NUCLEOTIDE SEQUENCE [LARGE SCALE GENOMIC DNA]</scope>
</reference>
<keyword evidence="7" id="KW-0378">Hydrolase</keyword>
<sequence>MSRYCLARGTAAPASVSPQALMAQFRDPRGEERRISLAVGDSPRRDGGCEVGTSLLFPSPPLPSLPLSSPRPSGRFTSAAAAWLPWRRGRRDDGEGWARREGGPRSHPGLRSDGGGGAGAARVPCQDPRPRAGSPLPLQKEWLSRFGYLPPADPTTGQLQTQEELSKAIAAMQRFGGLETTGILDEATLALMKTPRCSLPDLPAAAPARRRRQAPAPATWNRRSLSWRVRTFPRDSPLGRDTVRALMHYALKVWSDITPLNFHEVAGSAADIQIDFSKADHNDAYPFDGPGGAVAHAFLPGDQLSAGDAHFDDDESWAFRSPDTHDMDLFAVAVHEFGHAIGLSHVAAASSIMQPYYQGPVGDPLHYRLPYEDRVRVWQLYGVRESVSPTAQPDTPEPEEPPLPPEPPNNRSGTPPRKDVPLRCSTDFDAVAQIRGEAFFFKGRYFWRLTRDGHLVSLQPAQMHRFWRGLPLHLDGVDAVFERTSDHKIVFFKGDRYWVFKDNNVEEGYPRPVSDFGLPPGGVDAAFSWAHNDKTYFFKDQLYWRFDEHTRRMDPGHPARSPPWRGIPSTLDDAMRWSDGAAYFFRGQEYWKVVEGELEAAPGYPRSTARDWLVCTDPQADPEGEDGEAGAHARPGQRGQSRSEDGFEVCSCTSPASPPPGASGPLLAATLLLPLIALWSTAPGTLTAAGLW</sequence>
<comment type="cofactor">
    <cofactor evidence="2">
        <name>Zn(2+)</name>
        <dbReference type="ChEBI" id="CHEBI:29105"/>
    </cofactor>
</comment>
<keyword evidence="9" id="KW-0106">Calcium</keyword>
<feature type="region of interest" description="Disordered" evidence="13">
    <location>
        <begin position="618"/>
        <end position="660"/>
    </location>
</feature>
<dbReference type="GeneTree" id="ENSGT00940000158699"/>
<evidence type="ECO:0000259" key="14">
    <source>
        <dbReference type="SMART" id="SM00235"/>
    </source>
</evidence>